<feature type="domain" description="Zinc finger-XS" evidence="2">
    <location>
        <begin position="233"/>
        <end position="271"/>
    </location>
</feature>
<dbReference type="Proteomes" id="UP000594263">
    <property type="component" value="Unplaced"/>
</dbReference>
<evidence type="ECO:0000313" key="3">
    <source>
        <dbReference type="EnsemblPlants" id="Kaladp0008s0502.1.v1.1.CDS.1"/>
    </source>
</evidence>
<sequence>MSSKKGFSSGSGSASSKGKKVEEALTVTVEQLGHSVSDVKFDSVADGDWEVYSKKSKGRTAAGSATNNRDSHKSAAMGNSGRGSHTGSAWSGVPVDPQRPAGRGNGRPQPPNHTLPNNYRASAAVQPPLKNGWNWASVAGSGTSRELSNSGNYGSAPHDDRAGIKTDEEGDDGDDDSALDDSDDDLASDEFDSDVSQKSHETRKKNRWFKKFFESLDGLTQEEINEPGRQWHCPACQGGPGAIDWFRGLQPLMTHAKTKGAKRVKLHREFADLLDEELYRRGTTAYPSGEQFGKWKGLTQKTPDHEIACQFDLVANSHLCCRVRALSRRVSM</sequence>
<reference evidence="3" key="1">
    <citation type="submission" date="2021-01" db="UniProtKB">
        <authorList>
            <consortium name="EnsemblPlants"/>
        </authorList>
    </citation>
    <scope>IDENTIFICATION</scope>
</reference>
<dbReference type="InterPro" id="IPR044287">
    <property type="entry name" value="SGS3"/>
</dbReference>
<dbReference type="GO" id="GO:0031047">
    <property type="term" value="P:regulatory ncRNA-mediated gene silencing"/>
    <property type="evidence" value="ECO:0007669"/>
    <property type="project" value="InterPro"/>
</dbReference>
<feature type="region of interest" description="Disordered" evidence="1">
    <location>
        <begin position="1"/>
        <end position="200"/>
    </location>
</feature>
<evidence type="ECO:0000259" key="2">
    <source>
        <dbReference type="Pfam" id="PF03470"/>
    </source>
</evidence>
<feature type="compositionally biased region" description="Low complexity" evidence="1">
    <location>
        <begin position="1"/>
        <end position="16"/>
    </location>
</feature>
<evidence type="ECO:0000313" key="4">
    <source>
        <dbReference type="Proteomes" id="UP000594263"/>
    </source>
</evidence>
<evidence type="ECO:0000256" key="1">
    <source>
        <dbReference type="SAM" id="MobiDB-lite"/>
    </source>
</evidence>
<dbReference type="Gramene" id="Kaladp0008s0502.1.v1.1">
    <property type="protein sequence ID" value="Kaladp0008s0502.1.v1.1.CDS.1"/>
    <property type="gene ID" value="Kaladp0008s0502.v1.1"/>
</dbReference>
<proteinExistence type="predicted"/>
<organism evidence="3 4">
    <name type="scientific">Kalanchoe fedtschenkoi</name>
    <name type="common">Lavender scallops</name>
    <name type="synonym">South American air plant</name>
    <dbReference type="NCBI Taxonomy" id="63787"/>
    <lineage>
        <taxon>Eukaryota</taxon>
        <taxon>Viridiplantae</taxon>
        <taxon>Streptophyta</taxon>
        <taxon>Embryophyta</taxon>
        <taxon>Tracheophyta</taxon>
        <taxon>Spermatophyta</taxon>
        <taxon>Magnoliopsida</taxon>
        <taxon>eudicotyledons</taxon>
        <taxon>Gunneridae</taxon>
        <taxon>Pentapetalae</taxon>
        <taxon>Saxifragales</taxon>
        <taxon>Crassulaceae</taxon>
        <taxon>Kalanchoe</taxon>
    </lineage>
</organism>
<feature type="compositionally biased region" description="Basic and acidic residues" evidence="1">
    <location>
        <begin position="157"/>
        <end position="167"/>
    </location>
</feature>
<dbReference type="PANTHER" id="PTHR46602:SF1">
    <property type="entry name" value="PROTEIN SUPPRESSOR OF GENE SILENCING 3"/>
    <property type="match status" value="1"/>
</dbReference>
<dbReference type="InterPro" id="IPR005381">
    <property type="entry name" value="Znf-XS_domain"/>
</dbReference>
<dbReference type="GO" id="GO:0051607">
    <property type="term" value="P:defense response to virus"/>
    <property type="evidence" value="ECO:0007669"/>
    <property type="project" value="InterPro"/>
</dbReference>
<protein>
    <recommendedName>
        <fullName evidence="2">Zinc finger-XS domain-containing protein</fullName>
    </recommendedName>
</protein>
<dbReference type="EnsemblPlants" id="Kaladp0008s0502.1.v1.1">
    <property type="protein sequence ID" value="Kaladp0008s0502.1.v1.1.CDS.1"/>
    <property type="gene ID" value="Kaladp0008s0502.v1.1"/>
</dbReference>
<keyword evidence="4" id="KW-1185">Reference proteome</keyword>
<dbReference type="Pfam" id="PF03470">
    <property type="entry name" value="zf-XS"/>
    <property type="match status" value="1"/>
</dbReference>
<dbReference type="AlphaFoldDB" id="A0A7N0RCQ3"/>
<dbReference type="PANTHER" id="PTHR46602">
    <property type="entry name" value="PROTEIN SUPPRESSOR OF GENE SILENCING 3"/>
    <property type="match status" value="1"/>
</dbReference>
<name>A0A7N0RCQ3_KALFE</name>
<accession>A0A7N0RCQ3</accession>
<feature type="compositionally biased region" description="Acidic residues" evidence="1">
    <location>
        <begin position="168"/>
        <end position="193"/>
    </location>
</feature>
<dbReference type="OMA" id="HEIACQF"/>
<feature type="compositionally biased region" description="Polar residues" evidence="1">
    <location>
        <begin position="140"/>
        <end position="153"/>
    </location>
</feature>